<keyword evidence="6 9" id="KW-1133">Transmembrane helix</keyword>
<feature type="region of interest" description="Disordered" evidence="8">
    <location>
        <begin position="74"/>
        <end position="94"/>
    </location>
</feature>
<dbReference type="InterPro" id="IPR045584">
    <property type="entry name" value="Pilin-like"/>
</dbReference>
<dbReference type="PROSITE" id="PS00409">
    <property type="entry name" value="PROKAR_NTER_METHYL"/>
    <property type="match status" value="1"/>
</dbReference>
<evidence type="ECO:0000256" key="6">
    <source>
        <dbReference type="ARBA" id="ARBA00022989"/>
    </source>
</evidence>
<dbReference type="Pfam" id="PF07963">
    <property type="entry name" value="N_methyl"/>
    <property type="match status" value="1"/>
</dbReference>
<dbReference type="GO" id="GO:0015628">
    <property type="term" value="P:protein secretion by the type II secretion system"/>
    <property type="evidence" value="ECO:0007669"/>
    <property type="project" value="TreeGrafter"/>
</dbReference>
<keyword evidence="4" id="KW-0997">Cell inner membrane</keyword>
<dbReference type="InterPro" id="IPR012902">
    <property type="entry name" value="N_methyl_site"/>
</dbReference>
<gene>
    <name evidence="10" type="ORF">H0A62_10375</name>
</gene>
<evidence type="ECO:0000256" key="1">
    <source>
        <dbReference type="ARBA" id="ARBA00004377"/>
    </source>
</evidence>
<evidence type="ECO:0000256" key="5">
    <source>
        <dbReference type="ARBA" id="ARBA00022692"/>
    </source>
</evidence>
<sequence>MPSNQHGFTLIEVLIALALMALLSIISWQALDVVQRSSERLNASTHDTLALARVLGQLEQDISQHATAGILPQSAQTHPPVTDPSSPDVPDSSLLPPGIHWSSPVLTILRSAHDGKWQQVIWGQLGQTLQRAVGPASHTLPLPPAQASQEVLQQIKSFSVRAWIPGQGWTAPDTTISQLAATGLEITIVREHRQQTETYRKVVLLP</sequence>
<dbReference type="AlphaFoldDB" id="A0A853H1X1"/>
<keyword evidence="2" id="KW-1003">Cell membrane</keyword>
<dbReference type="RefSeq" id="WP_167667388.1">
    <property type="nucleotide sequence ID" value="NZ_JACCEV010000002.1"/>
</dbReference>
<reference evidence="10 11" key="1">
    <citation type="submission" date="2020-07" db="EMBL/GenBank/DDBJ databases">
        <title>Taxonomic revisions and descriptions of new bacterial species based on genomic comparisons in the high-G+C-content subgroup of the family Alcaligenaceae.</title>
        <authorList>
            <person name="Szabo A."/>
            <person name="Felfoldi T."/>
        </authorList>
    </citation>
    <scope>NUCLEOTIDE SEQUENCE [LARGE SCALE GENOMIC DNA]</scope>
    <source>
        <strain evidence="10 11">DSM 25667</strain>
    </source>
</reference>
<keyword evidence="5 9" id="KW-0812">Transmembrane</keyword>
<keyword evidence="7 9" id="KW-0472">Membrane</keyword>
<dbReference type="GO" id="GO:0005886">
    <property type="term" value="C:plasma membrane"/>
    <property type="evidence" value="ECO:0007669"/>
    <property type="project" value="UniProtKB-SubCell"/>
</dbReference>
<keyword evidence="11" id="KW-1185">Reference proteome</keyword>
<feature type="compositionally biased region" description="Low complexity" evidence="8">
    <location>
        <begin position="79"/>
        <end position="94"/>
    </location>
</feature>
<dbReference type="SUPFAM" id="SSF54523">
    <property type="entry name" value="Pili subunits"/>
    <property type="match status" value="2"/>
</dbReference>
<dbReference type="EMBL" id="JACCEV010000002">
    <property type="protein sequence ID" value="NYT86010.1"/>
    <property type="molecule type" value="Genomic_DNA"/>
</dbReference>
<feature type="transmembrane region" description="Helical" evidence="9">
    <location>
        <begin position="6"/>
        <end position="31"/>
    </location>
</feature>
<name>A0A853H1X1_9BURK</name>
<dbReference type="NCBIfam" id="TIGR02532">
    <property type="entry name" value="IV_pilin_GFxxxE"/>
    <property type="match status" value="1"/>
</dbReference>
<proteinExistence type="predicted"/>
<evidence type="ECO:0000256" key="7">
    <source>
        <dbReference type="ARBA" id="ARBA00023136"/>
    </source>
</evidence>
<keyword evidence="3" id="KW-0488">Methylation</keyword>
<evidence type="ECO:0000313" key="11">
    <source>
        <dbReference type="Proteomes" id="UP000554144"/>
    </source>
</evidence>
<comment type="subcellular location">
    <subcellularLocation>
        <location evidence="1">Cell inner membrane</location>
        <topology evidence="1">Single-pass membrane protein</topology>
    </subcellularLocation>
</comment>
<evidence type="ECO:0000256" key="3">
    <source>
        <dbReference type="ARBA" id="ARBA00022481"/>
    </source>
</evidence>
<dbReference type="Proteomes" id="UP000554144">
    <property type="component" value="Unassembled WGS sequence"/>
</dbReference>
<accession>A0A853H1X1</accession>
<evidence type="ECO:0000256" key="4">
    <source>
        <dbReference type="ARBA" id="ARBA00022519"/>
    </source>
</evidence>
<dbReference type="InterPro" id="IPR051621">
    <property type="entry name" value="T2SS_protein_J"/>
</dbReference>
<evidence type="ECO:0000256" key="9">
    <source>
        <dbReference type="SAM" id="Phobius"/>
    </source>
</evidence>
<organism evidence="10 11">
    <name type="scientific">Pollutimonas harenae</name>
    <dbReference type="NCBI Taxonomy" id="657015"/>
    <lineage>
        <taxon>Bacteria</taxon>
        <taxon>Pseudomonadati</taxon>
        <taxon>Pseudomonadota</taxon>
        <taxon>Betaproteobacteria</taxon>
        <taxon>Burkholderiales</taxon>
        <taxon>Alcaligenaceae</taxon>
        <taxon>Pollutimonas</taxon>
    </lineage>
</organism>
<dbReference type="PANTHER" id="PTHR39583:SF2">
    <property type="entry name" value="TYPE II SECRETION SYSTEM PROTEIN J"/>
    <property type="match status" value="1"/>
</dbReference>
<evidence type="ECO:0000256" key="8">
    <source>
        <dbReference type="SAM" id="MobiDB-lite"/>
    </source>
</evidence>
<evidence type="ECO:0000256" key="2">
    <source>
        <dbReference type="ARBA" id="ARBA00022475"/>
    </source>
</evidence>
<dbReference type="PANTHER" id="PTHR39583">
    <property type="entry name" value="TYPE II SECRETION SYSTEM PROTEIN J-RELATED"/>
    <property type="match status" value="1"/>
</dbReference>
<protein>
    <submittedName>
        <fullName evidence="10">Prepilin-type N-terminal cleavage/methylation domain-containing protein</fullName>
    </submittedName>
</protein>
<comment type="caution">
    <text evidence="10">The sequence shown here is derived from an EMBL/GenBank/DDBJ whole genome shotgun (WGS) entry which is preliminary data.</text>
</comment>
<evidence type="ECO:0000313" key="10">
    <source>
        <dbReference type="EMBL" id="NYT86010.1"/>
    </source>
</evidence>